<dbReference type="HOGENOM" id="CLU_2111159_0_0_1"/>
<accession>E3N6E4</accession>
<reference evidence="1" key="1">
    <citation type="submission" date="2007-07" db="EMBL/GenBank/DDBJ databases">
        <title>PCAP assembly of the Caenorhabditis remanei genome.</title>
        <authorList>
            <consortium name="The Caenorhabditis remanei Sequencing Consortium"/>
            <person name="Wilson R.K."/>
        </authorList>
    </citation>
    <scope>NUCLEOTIDE SEQUENCE [LARGE SCALE GENOMIC DNA]</scope>
    <source>
        <strain evidence="1">PB4641</strain>
    </source>
</reference>
<dbReference type="OrthoDB" id="2250192at2759"/>
<dbReference type="InParanoid" id="E3N6E4"/>
<dbReference type="SUPFAM" id="SSF46966">
    <property type="entry name" value="Spectrin repeat"/>
    <property type="match status" value="1"/>
</dbReference>
<proteinExistence type="predicted"/>
<dbReference type="eggNOG" id="KOG0516">
    <property type="taxonomic scope" value="Eukaryota"/>
</dbReference>
<keyword evidence="2" id="KW-1185">Reference proteome</keyword>
<dbReference type="EMBL" id="DS268539">
    <property type="protein sequence ID" value="EFO88049.1"/>
    <property type="molecule type" value="Genomic_DNA"/>
</dbReference>
<evidence type="ECO:0000313" key="1">
    <source>
        <dbReference type="EMBL" id="EFO88049.1"/>
    </source>
</evidence>
<evidence type="ECO:0000313" key="2">
    <source>
        <dbReference type="Proteomes" id="UP000008281"/>
    </source>
</evidence>
<protein>
    <submittedName>
        <fullName evidence="1">Uncharacterized protein</fullName>
    </submittedName>
</protein>
<gene>
    <name evidence="1" type="ORF">CRE_05165</name>
</gene>
<name>E3N6E4_CAERE</name>
<sequence>MLENACLNLRRNLSKPQAEVDKLQGDADEIVVALIMDKKKKQSVDAKVAKAQLHAYEVLSEHVEDAKPSVDGFETMIEKMVKGGAEGSDYKRSALLNKNQQIDDRYKELLNSAVD</sequence>
<organism evidence="2">
    <name type="scientific">Caenorhabditis remanei</name>
    <name type="common">Caenorhabditis vulgaris</name>
    <dbReference type="NCBI Taxonomy" id="31234"/>
    <lineage>
        <taxon>Eukaryota</taxon>
        <taxon>Metazoa</taxon>
        <taxon>Ecdysozoa</taxon>
        <taxon>Nematoda</taxon>
        <taxon>Chromadorea</taxon>
        <taxon>Rhabditida</taxon>
        <taxon>Rhabditina</taxon>
        <taxon>Rhabditomorpha</taxon>
        <taxon>Rhabditoidea</taxon>
        <taxon>Rhabditidae</taxon>
        <taxon>Peloderinae</taxon>
        <taxon>Caenorhabditis</taxon>
    </lineage>
</organism>
<dbReference type="Proteomes" id="UP000008281">
    <property type="component" value="Unassembled WGS sequence"/>
</dbReference>
<dbReference type="AlphaFoldDB" id="E3N6E4"/>
<dbReference type="STRING" id="31234.E3N6E4"/>